<dbReference type="PANTHER" id="PTHR43130">
    <property type="entry name" value="ARAC-FAMILY TRANSCRIPTIONAL REGULATOR"/>
    <property type="match status" value="1"/>
</dbReference>
<protein>
    <submittedName>
        <fullName evidence="5">AraC family transcriptional regulator, transcriptional activator FtrA</fullName>
    </submittedName>
</protein>
<dbReference type="GO" id="GO:0003700">
    <property type="term" value="F:DNA-binding transcription factor activity"/>
    <property type="evidence" value="ECO:0007669"/>
    <property type="project" value="InterPro"/>
</dbReference>
<dbReference type="Gene3D" id="1.10.10.60">
    <property type="entry name" value="Homeodomain-like"/>
    <property type="match status" value="1"/>
</dbReference>
<dbReference type="Pfam" id="PF12833">
    <property type="entry name" value="HTH_18"/>
    <property type="match status" value="1"/>
</dbReference>
<dbReference type="PROSITE" id="PS00041">
    <property type="entry name" value="HTH_ARAC_FAMILY_1"/>
    <property type="match status" value="1"/>
</dbReference>
<dbReference type="CDD" id="cd03137">
    <property type="entry name" value="GATase1_AraC_1"/>
    <property type="match status" value="1"/>
</dbReference>
<evidence type="ECO:0000256" key="2">
    <source>
        <dbReference type="ARBA" id="ARBA00023125"/>
    </source>
</evidence>
<dbReference type="SMART" id="SM00342">
    <property type="entry name" value="HTH_ARAC"/>
    <property type="match status" value="1"/>
</dbReference>
<sequence>MRVTILLTEQLSLFELGCAVELFAMPRPEFTDWYRTQIVSLSSQRYTGLAGSTLLCDMVDTLPLSDLLVIPSFPVGVIQPEEKLIAGLLEHHQRGGRIISFCSGSFLLAAAGLLDNRVATTHWRYAEQFKQRFPHIRYQDNILYEYDGMVGCSAGSAAGIDLGIEVIRRDFGYHRANSVARRLVLPAHRSGGQAQFVEKPVTLTKTGISQALDWATNNLSSVITIDDIAKKASMTRRTFDRQFNKNYNITALQWLSERKLEVAKSLLEITDLSIDEIAARSGFENAVTLRHNFRKYLSISPMQYKRTFCGS</sequence>
<dbReference type="InterPro" id="IPR009057">
    <property type="entry name" value="Homeodomain-like_sf"/>
</dbReference>
<keyword evidence="2" id="KW-0238">DNA-binding</keyword>
<dbReference type="InterPro" id="IPR002818">
    <property type="entry name" value="DJ-1/PfpI"/>
</dbReference>
<accession>A0A1H6NFC3</accession>
<proteinExistence type="predicted"/>
<dbReference type="Gene3D" id="3.40.50.880">
    <property type="match status" value="1"/>
</dbReference>
<gene>
    <name evidence="5" type="ORF">SAMN05660691_03593</name>
</gene>
<keyword evidence="3" id="KW-0804">Transcription</keyword>
<dbReference type="PROSITE" id="PS01124">
    <property type="entry name" value="HTH_ARAC_FAMILY_2"/>
    <property type="match status" value="1"/>
</dbReference>
<feature type="domain" description="HTH araC/xylS-type" evidence="4">
    <location>
        <begin position="209"/>
        <end position="307"/>
    </location>
</feature>
<keyword evidence="6" id="KW-1185">Reference proteome</keyword>
<evidence type="ECO:0000256" key="3">
    <source>
        <dbReference type="ARBA" id="ARBA00023163"/>
    </source>
</evidence>
<dbReference type="InterPro" id="IPR052158">
    <property type="entry name" value="INH-QAR"/>
</dbReference>
<dbReference type="OrthoDB" id="9803764at2"/>
<dbReference type="InterPro" id="IPR029062">
    <property type="entry name" value="Class_I_gatase-like"/>
</dbReference>
<dbReference type="EMBL" id="FNXF01000018">
    <property type="protein sequence ID" value="SEI09595.1"/>
    <property type="molecule type" value="Genomic_DNA"/>
</dbReference>
<reference evidence="6" key="1">
    <citation type="submission" date="2016-10" db="EMBL/GenBank/DDBJ databases">
        <authorList>
            <person name="Varghese N."/>
            <person name="Submissions S."/>
        </authorList>
    </citation>
    <scope>NUCLEOTIDE SEQUENCE [LARGE SCALE GENOMIC DNA]</scope>
    <source>
        <strain evidence="6">DSM 17616</strain>
    </source>
</reference>
<dbReference type="InterPro" id="IPR018060">
    <property type="entry name" value="HTH_AraC"/>
</dbReference>
<dbReference type="SUPFAM" id="SSF52317">
    <property type="entry name" value="Class I glutamine amidotransferase-like"/>
    <property type="match status" value="1"/>
</dbReference>
<dbReference type="Proteomes" id="UP000199371">
    <property type="component" value="Unassembled WGS sequence"/>
</dbReference>
<dbReference type="SUPFAM" id="SSF46689">
    <property type="entry name" value="Homeodomain-like"/>
    <property type="match status" value="2"/>
</dbReference>
<evidence type="ECO:0000313" key="5">
    <source>
        <dbReference type="EMBL" id="SEI09595.1"/>
    </source>
</evidence>
<evidence type="ECO:0000259" key="4">
    <source>
        <dbReference type="PROSITE" id="PS01124"/>
    </source>
</evidence>
<dbReference type="InterPro" id="IPR018062">
    <property type="entry name" value="HTH_AraC-typ_CS"/>
</dbReference>
<evidence type="ECO:0000313" key="6">
    <source>
        <dbReference type="Proteomes" id="UP000199371"/>
    </source>
</evidence>
<dbReference type="STRING" id="173990.SAMN05660691_03593"/>
<evidence type="ECO:0000256" key="1">
    <source>
        <dbReference type="ARBA" id="ARBA00023015"/>
    </source>
</evidence>
<dbReference type="Pfam" id="PF01965">
    <property type="entry name" value="DJ-1_PfpI"/>
    <property type="match status" value="1"/>
</dbReference>
<name>A0A1H6NFC3_9GAMM</name>
<keyword evidence="1" id="KW-0805">Transcription regulation</keyword>
<dbReference type="AlphaFoldDB" id="A0A1H6NFC3"/>
<dbReference type="RefSeq" id="WP_092796252.1">
    <property type="nucleotide sequence ID" value="NZ_FNXF01000018.1"/>
</dbReference>
<organism evidence="5 6">
    <name type="scientific">Rheinheimera pacifica</name>
    <dbReference type="NCBI Taxonomy" id="173990"/>
    <lineage>
        <taxon>Bacteria</taxon>
        <taxon>Pseudomonadati</taxon>
        <taxon>Pseudomonadota</taxon>
        <taxon>Gammaproteobacteria</taxon>
        <taxon>Chromatiales</taxon>
        <taxon>Chromatiaceae</taxon>
        <taxon>Rheinheimera</taxon>
    </lineage>
</organism>
<dbReference type="PANTHER" id="PTHR43130:SF3">
    <property type="entry name" value="HTH-TYPE TRANSCRIPTIONAL REGULATOR RV1931C"/>
    <property type="match status" value="1"/>
</dbReference>
<dbReference type="GO" id="GO:0043565">
    <property type="term" value="F:sequence-specific DNA binding"/>
    <property type="evidence" value="ECO:0007669"/>
    <property type="project" value="InterPro"/>
</dbReference>